<keyword evidence="4 7" id="KW-0863">Zinc-finger</keyword>
<keyword evidence="11" id="KW-1185">Reference proteome</keyword>
<keyword evidence="6" id="KW-0539">Nucleus</keyword>
<dbReference type="EMBL" id="JBBXMP010000001">
    <property type="protein sequence ID" value="KAL0072647.1"/>
    <property type="molecule type" value="Genomic_DNA"/>
</dbReference>
<protein>
    <recommendedName>
        <fullName evidence="9">C2H2-type domain-containing protein</fullName>
    </recommendedName>
</protein>
<keyword evidence="5" id="KW-0862">Zinc</keyword>
<reference evidence="10 11" key="1">
    <citation type="submission" date="2024-05" db="EMBL/GenBank/DDBJ databases">
        <title>A draft genome resource for the thread blight pathogen Marasmius tenuissimus strain MS-2.</title>
        <authorList>
            <person name="Yulfo-Soto G.E."/>
            <person name="Baruah I.K."/>
            <person name="Amoako-Attah I."/>
            <person name="Bukari Y."/>
            <person name="Meinhardt L.W."/>
            <person name="Bailey B.A."/>
            <person name="Cohen S.P."/>
        </authorList>
    </citation>
    <scope>NUCLEOTIDE SEQUENCE [LARGE SCALE GENOMIC DNA]</scope>
    <source>
        <strain evidence="10 11">MS-2</strain>
    </source>
</reference>
<dbReference type="PANTHER" id="PTHR16515:SF49">
    <property type="entry name" value="GASTRULA ZINC FINGER PROTEIN XLCGF49.1-LIKE-RELATED"/>
    <property type="match status" value="1"/>
</dbReference>
<dbReference type="PROSITE" id="PS00028">
    <property type="entry name" value="ZINC_FINGER_C2H2_1"/>
    <property type="match status" value="2"/>
</dbReference>
<evidence type="ECO:0000313" key="10">
    <source>
        <dbReference type="EMBL" id="KAL0072647.1"/>
    </source>
</evidence>
<evidence type="ECO:0000256" key="8">
    <source>
        <dbReference type="SAM" id="MobiDB-lite"/>
    </source>
</evidence>
<dbReference type="PROSITE" id="PS50157">
    <property type="entry name" value="ZINC_FINGER_C2H2_2"/>
    <property type="match status" value="2"/>
</dbReference>
<evidence type="ECO:0000259" key="9">
    <source>
        <dbReference type="PROSITE" id="PS50157"/>
    </source>
</evidence>
<dbReference type="PANTHER" id="PTHR16515">
    <property type="entry name" value="PR DOMAIN ZINC FINGER PROTEIN"/>
    <property type="match status" value="1"/>
</dbReference>
<feature type="region of interest" description="Disordered" evidence="8">
    <location>
        <begin position="246"/>
        <end position="271"/>
    </location>
</feature>
<dbReference type="Gene3D" id="3.30.160.60">
    <property type="entry name" value="Classic Zinc Finger"/>
    <property type="match status" value="2"/>
</dbReference>
<feature type="domain" description="C2H2-type" evidence="9">
    <location>
        <begin position="222"/>
        <end position="252"/>
    </location>
</feature>
<evidence type="ECO:0000256" key="3">
    <source>
        <dbReference type="ARBA" id="ARBA00022737"/>
    </source>
</evidence>
<evidence type="ECO:0000313" key="11">
    <source>
        <dbReference type="Proteomes" id="UP001437256"/>
    </source>
</evidence>
<evidence type="ECO:0000256" key="4">
    <source>
        <dbReference type="ARBA" id="ARBA00022771"/>
    </source>
</evidence>
<sequence>MDEQPEDRPVLPSISHIFENRNRAPGSLTLPPLPSESMHRIRSETWPQYQTVPDEYSMHPNQNQYEYTSSNVHVSPPDPHASAMRTDLALSALRHSQPRQQTYPYSTQRDPYAYSQAASSSRAGEYMMDSPMSYATARGTQDYPSVGPSLQRSRSYHSYDDAGMRQYTSSPNTYRHANMYGQSTLDNSASNAKHQCKYCGKRFSRPSGLKIHMTTHNGEKPYVCPEEGCHRAFSVRSNMRRHVRIVHQNAPQDNIPSDSSEDGDSRREASV</sequence>
<comment type="caution">
    <text evidence="10">The sequence shown here is derived from an EMBL/GenBank/DDBJ whole genome shotgun (WGS) entry which is preliminary data.</text>
</comment>
<evidence type="ECO:0000256" key="6">
    <source>
        <dbReference type="ARBA" id="ARBA00023242"/>
    </source>
</evidence>
<evidence type="ECO:0000256" key="2">
    <source>
        <dbReference type="ARBA" id="ARBA00022723"/>
    </source>
</evidence>
<proteinExistence type="predicted"/>
<dbReference type="InterPro" id="IPR050331">
    <property type="entry name" value="Zinc_finger"/>
</dbReference>
<keyword evidence="2" id="KW-0479">Metal-binding</keyword>
<evidence type="ECO:0000256" key="7">
    <source>
        <dbReference type="PROSITE-ProRule" id="PRU00042"/>
    </source>
</evidence>
<gene>
    <name evidence="10" type="ORF">AAF712_000410</name>
</gene>
<dbReference type="InterPro" id="IPR013087">
    <property type="entry name" value="Znf_C2H2_type"/>
</dbReference>
<evidence type="ECO:0000256" key="5">
    <source>
        <dbReference type="ARBA" id="ARBA00022833"/>
    </source>
</evidence>
<dbReference type="SUPFAM" id="SSF57667">
    <property type="entry name" value="beta-beta-alpha zinc fingers"/>
    <property type="match status" value="1"/>
</dbReference>
<dbReference type="InterPro" id="IPR036236">
    <property type="entry name" value="Znf_C2H2_sf"/>
</dbReference>
<name>A0ABR3AFE0_9AGAR</name>
<comment type="subcellular location">
    <subcellularLocation>
        <location evidence="1">Nucleus</location>
    </subcellularLocation>
</comment>
<dbReference type="Pfam" id="PF00096">
    <property type="entry name" value="zf-C2H2"/>
    <property type="match status" value="2"/>
</dbReference>
<organism evidence="10 11">
    <name type="scientific">Marasmius tenuissimus</name>
    <dbReference type="NCBI Taxonomy" id="585030"/>
    <lineage>
        <taxon>Eukaryota</taxon>
        <taxon>Fungi</taxon>
        <taxon>Dikarya</taxon>
        <taxon>Basidiomycota</taxon>
        <taxon>Agaricomycotina</taxon>
        <taxon>Agaricomycetes</taxon>
        <taxon>Agaricomycetidae</taxon>
        <taxon>Agaricales</taxon>
        <taxon>Marasmiineae</taxon>
        <taxon>Marasmiaceae</taxon>
        <taxon>Marasmius</taxon>
    </lineage>
</organism>
<dbReference type="SMART" id="SM00355">
    <property type="entry name" value="ZnF_C2H2"/>
    <property type="match status" value="2"/>
</dbReference>
<accession>A0ABR3AFE0</accession>
<dbReference type="Proteomes" id="UP001437256">
    <property type="component" value="Unassembled WGS sequence"/>
</dbReference>
<feature type="domain" description="C2H2-type" evidence="9">
    <location>
        <begin position="194"/>
        <end position="221"/>
    </location>
</feature>
<keyword evidence="3" id="KW-0677">Repeat</keyword>
<evidence type="ECO:0000256" key="1">
    <source>
        <dbReference type="ARBA" id="ARBA00004123"/>
    </source>
</evidence>